<proteinExistence type="predicted"/>
<keyword evidence="3" id="KW-1185">Reference proteome</keyword>
<sequence length="289" mass="32276">MLILKLQPLTDAFDWLHVAWEHAATQRRVAFCILWVYLLALLGVELRRQGLLPPWLAAMTPASHFYAIHLAFTLILVLEVMGLILVIPSSLSQSMGKQFEILTLILLRNAFKELAHLPEPVSVVNGMQPVYNIAVSGAGALCVYLCLGLYRRMARRHPHFIQTPQLRMGYVLSKKLLALTLFCVFLVIGIRDFILFIRTGADQNFFETLYTVLIFADIALVLIAQRYMPAFHAVFRNSGFVIGTLLMRLALSASPLWSPAIGLFAALFVLALTWGTNYFTPDGDTPAAG</sequence>
<feature type="transmembrane region" description="Helical" evidence="1">
    <location>
        <begin position="66"/>
        <end position="87"/>
    </location>
</feature>
<gene>
    <name evidence="2" type="ORF">SAMN05192586_105110</name>
</gene>
<accession>A0A1G7L3Y1</accession>
<organism evidence="2 3">
    <name type="scientific">Desulfovibrio legallii</name>
    <dbReference type="NCBI Taxonomy" id="571438"/>
    <lineage>
        <taxon>Bacteria</taxon>
        <taxon>Pseudomonadati</taxon>
        <taxon>Thermodesulfobacteriota</taxon>
        <taxon>Desulfovibrionia</taxon>
        <taxon>Desulfovibrionales</taxon>
        <taxon>Desulfovibrionaceae</taxon>
        <taxon>Desulfovibrio</taxon>
    </lineage>
</organism>
<feature type="transmembrane region" description="Helical" evidence="1">
    <location>
        <begin position="29"/>
        <end position="46"/>
    </location>
</feature>
<name>A0A1G7L3Y1_9BACT</name>
<dbReference type="AlphaFoldDB" id="A0A1G7L3Y1"/>
<dbReference type="STRING" id="571438.SAMN05192586_105110"/>
<keyword evidence="1" id="KW-1133">Transmembrane helix</keyword>
<keyword evidence="1" id="KW-0812">Transmembrane</keyword>
<dbReference type="Proteomes" id="UP000199355">
    <property type="component" value="Unassembled WGS sequence"/>
</dbReference>
<reference evidence="3" key="1">
    <citation type="submission" date="2016-10" db="EMBL/GenBank/DDBJ databases">
        <authorList>
            <person name="Varghese N."/>
            <person name="Submissions S."/>
        </authorList>
    </citation>
    <scope>NUCLEOTIDE SEQUENCE [LARGE SCALE GENOMIC DNA]</scope>
    <source>
        <strain evidence="3">KHC7</strain>
    </source>
</reference>
<keyword evidence="1" id="KW-0472">Membrane</keyword>
<feature type="transmembrane region" description="Helical" evidence="1">
    <location>
        <begin position="209"/>
        <end position="228"/>
    </location>
</feature>
<evidence type="ECO:0000256" key="1">
    <source>
        <dbReference type="SAM" id="Phobius"/>
    </source>
</evidence>
<dbReference type="EMBL" id="FNBX01000005">
    <property type="protein sequence ID" value="SDF44091.1"/>
    <property type="molecule type" value="Genomic_DNA"/>
</dbReference>
<dbReference type="RefSeq" id="WP_092153225.1">
    <property type="nucleotide sequence ID" value="NZ_FNBX01000005.1"/>
</dbReference>
<feature type="transmembrane region" description="Helical" evidence="1">
    <location>
        <begin position="249"/>
        <end position="274"/>
    </location>
</feature>
<evidence type="ECO:0000313" key="3">
    <source>
        <dbReference type="Proteomes" id="UP000199355"/>
    </source>
</evidence>
<evidence type="ECO:0000313" key="2">
    <source>
        <dbReference type="EMBL" id="SDF44091.1"/>
    </source>
</evidence>
<protein>
    <submittedName>
        <fullName evidence="2">Uncharacterized protein</fullName>
    </submittedName>
</protein>
<feature type="transmembrane region" description="Helical" evidence="1">
    <location>
        <begin position="130"/>
        <end position="150"/>
    </location>
</feature>
<feature type="transmembrane region" description="Helical" evidence="1">
    <location>
        <begin position="176"/>
        <end position="197"/>
    </location>
</feature>
<dbReference type="OrthoDB" id="820796at2"/>